<dbReference type="EMBL" id="AGNL01036896">
    <property type="protein sequence ID" value="EJK53846.1"/>
    <property type="molecule type" value="Genomic_DNA"/>
</dbReference>
<evidence type="ECO:0000313" key="2">
    <source>
        <dbReference type="Proteomes" id="UP000266841"/>
    </source>
</evidence>
<dbReference type="SUPFAM" id="SSF50965">
    <property type="entry name" value="Galactose oxidase, central domain"/>
    <property type="match status" value="1"/>
</dbReference>
<reference evidence="1 2" key="1">
    <citation type="journal article" date="2012" name="Genome Biol.">
        <title>Genome and low-iron response of an oceanic diatom adapted to chronic iron limitation.</title>
        <authorList>
            <person name="Lommer M."/>
            <person name="Specht M."/>
            <person name="Roy A.S."/>
            <person name="Kraemer L."/>
            <person name="Andreson R."/>
            <person name="Gutowska M.A."/>
            <person name="Wolf J."/>
            <person name="Bergner S.V."/>
            <person name="Schilhabel M.B."/>
            <person name="Klostermeier U.C."/>
            <person name="Beiko R.G."/>
            <person name="Rosenstiel P."/>
            <person name="Hippler M."/>
            <person name="Laroche J."/>
        </authorList>
    </citation>
    <scope>NUCLEOTIDE SEQUENCE [LARGE SCALE GENOMIC DNA]</scope>
    <source>
        <strain evidence="1 2">CCMP1005</strain>
    </source>
</reference>
<dbReference type="InterPro" id="IPR011043">
    <property type="entry name" value="Gal_Oxase/kelch_b-propeller"/>
</dbReference>
<accession>K0RYB3</accession>
<proteinExistence type="predicted"/>
<dbReference type="AlphaFoldDB" id="K0RYB3"/>
<dbReference type="Proteomes" id="UP000266841">
    <property type="component" value="Unassembled WGS sequence"/>
</dbReference>
<organism evidence="1 2">
    <name type="scientific">Thalassiosira oceanica</name>
    <name type="common">Marine diatom</name>
    <dbReference type="NCBI Taxonomy" id="159749"/>
    <lineage>
        <taxon>Eukaryota</taxon>
        <taxon>Sar</taxon>
        <taxon>Stramenopiles</taxon>
        <taxon>Ochrophyta</taxon>
        <taxon>Bacillariophyta</taxon>
        <taxon>Coscinodiscophyceae</taxon>
        <taxon>Thalassiosirophycidae</taxon>
        <taxon>Thalassiosirales</taxon>
        <taxon>Thalassiosiraceae</taxon>
        <taxon>Thalassiosira</taxon>
    </lineage>
</organism>
<gene>
    <name evidence="1" type="ORF">THAOC_26636</name>
</gene>
<sequence>RIHSILGGGNKEQIGHSVAVSGDGNIVACGGMGGTSSDGTVPTGIVRMYNRAENSEKVLRADGEKNAVAQASLVRLYRYPPMVKL</sequence>
<evidence type="ECO:0000313" key="1">
    <source>
        <dbReference type="EMBL" id="EJK53846.1"/>
    </source>
</evidence>
<comment type="caution">
    <text evidence="1">The sequence shown here is derived from an EMBL/GenBank/DDBJ whole genome shotgun (WGS) entry which is preliminary data.</text>
</comment>
<keyword evidence="2" id="KW-1185">Reference proteome</keyword>
<protein>
    <submittedName>
        <fullName evidence="1">Uncharacterized protein</fullName>
    </submittedName>
</protein>
<name>K0RYB3_THAOC</name>
<feature type="non-terminal residue" evidence="1">
    <location>
        <position position="1"/>
    </location>
</feature>